<keyword evidence="2" id="KW-1185">Reference proteome</keyword>
<name>A0A8S0Y150_CYCAE</name>
<dbReference type="EMBL" id="CACVBS010000112">
    <property type="protein sequence ID" value="CAA7271722.1"/>
    <property type="molecule type" value="Genomic_DNA"/>
</dbReference>
<accession>A0A8S0Y150</accession>
<dbReference type="AlphaFoldDB" id="A0A8S0Y150"/>
<reference evidence="1 2" key="1">
    <citation type="submission" date="2020-01" db="EMBL/GenBank/DDBJ databases">
        <authorList>
            <person name="Gupta K D."/>
        </authorList>
    </citation>
    <scope>NUCLEOTIDE SEQUENCE [LARGE SCALE GENOMIC DNA]</scope>
</reference>
<organism evidence="1 2">
    <name type="scientific">Cyclocybe aegerita</name>
    <name type="common">Black poplar mushroom</name>
    <name type="synonym">Agrocybe aegerita</name>
    <dbReference type="NCBI Taxonomy" id="1973307"/>
    <lineage>
        <taxon>Eukaryota</taxon>
        <taxon>Fungi</taxon>
        <taxon>Dikarya</taxon>
        <taxon>Basidiomycota</taxon>
        <taxon>Agaricomycotina</taxon>
        <taxon>Agaricomycetes</taxon>
        <taxon>Agaricomycetidae</taxon>
        <taxon>Agaricales</taxon>
        <taxon>Agaricineae</taxon>
        <taxon>Bolbitiaceae</taxon>
        <taxon>Cyclocybe</taxon>
    </lineage>
</organism>
<evidence type="ECO:0000313" key="1">
    <source>
        <dbReference type="EMBL" id="CAA7271722.1"/>
    </source>
</evidence>
<comment type="caution">
    <text evidence="1">The sequence shown here is derived from an EMBL/GenBank/DDBJ whole genome shotgun (WGS) entry which is preliminary data.</text>
</comment>
<dbReference type="Proteomes" id="UP000467700">
    <property type="component" value="Unassembled WGS sequence"/>
</dbReference>
<evidence type="ECO:0000313" key="2">
    <source>
        <dbReference type="Proteomes" id="UP000467700"/>
    </source>
</evidence>
<proteinExistence type="predicted"/>
<protein>
    <submittedName>
        <fullName evidence="1">Uncharacterized protein</fullName>
    </submittedName>
</protein>
<sequence>MGRTPYDFETYGVRDLRKFLKSCELPRPDPCSAIDQLFILGTAPFPPNVNKSHKNHILARHEKWRTLENIKLFERELIADSMNSLDSNEDPQYILPGALPPLYTHAPTDMETTRGFGFYPGPICEGDNQLFRYTVWSPQNSIPSLEIPTMPAPLVVAYQPPHILTQKDLEEFASCEAFPPFYVLGAHLASKHRLWAKAGRIWDICQLNKTSYFVLTSYTHWIFGTFSPGMRVGFISPIYLYNTAAPNPTLLETFIYWLCTSLSIPGTFTRPLVDEPIFAMEDIDMEEITDLPVPPSSQSFWFGKDDEPGSSAGVELEIQSFAGESISSALPVRDRPSAHRTVGEIRKWLATCSNANHRRLDEDDLVYSKDPRSELEENQFHQDMPRGEWMISA</sequence>
<gene>
    <name evidence="1" type="ORF">AAE3_LOCUS13730</name>
</gene>
<dbReference type="OrthoDB" id="2579508at2759"/>